<keyword evidence="2" id="KW-1133">Transmembrane helix</keyword>
<evidence type="ECO:0000256" key="1">
    <source>
        <dbReference type="SAM" id="MobiDB-lite"/>
    </source>
</evidence>
<evidence type="ECO:0000259" key="4">
    <source>
        <dbReference type="Pfam" id="PF06030"/>
    </source>
</evidence>
<keyword evidence="8" id="KW-1185">Reference proteome</keyword>
<feature type="signal peptide" evidence="3">
    <location>
        <begin position="1"/>
        <end position="22"/>
    </location>
</feature>
<dbReference type="GeneID" id="57978336"/>
<keyword evidence="3" id="KW-0732">Signal</keyword>
<feature type="region of interest" description="Disordered" evidence="1">
    <location>
        <begin position="282"/>
        <end position="329"/>
    </location>
</feature>
<dbReference type="AlphaFoldDB" id="A0A4Z0RP92"/>
<proteinExistence type="predicted"/>
<reference evidence="7" key="1">
    <citation type="submission" date="2020-02" db="EMBL/GenBank/DDBJ databases">
        <authorList>
            <person name="Fontana A."/>
            <person name="Patrone V."/>
            <person name="Morelli L."/>
        </authorList>
    </citation>
    <scope>NUCLEOTIDE SEQUENCE</scope>
    <source>
        <strain evidence="6">CCUG 30943</strain>
        <strain evidence="7">CCUG 43002</strain>
    </source>
</reference>
<evidence type="ECO:0000256" key="2">
    <source>
        <dbReference type="SAM" id="Phobius"/>
    </source>
</evidence>
<sequence length="495" mass="53553">MRREMGITVLVIALLVPGSVHAASVGHDDYSVTYVESDSQRPSARGVGYADVIAAPGSAQTLRYQIQNISAKTIKVDMTKGTAGSSENGSVVYTTENWPNKDFVNLPTRMENHLTVDEPVITLAPGQIKTVTAQLSMPDTAFEGTIAGGVGFKEENQYHTASTQYRLNAQVKYDIAVLAQNTEPKIYNMQPSVVSEGAKVIDGQAGFVFHFQNPYPAFINRVKMDVEITSPSGKKYHRVQTMMQLAPNTRLNWTVWLGGDKVEAGTYRVSVNGSAAEPATLVPGAITKQTDTDKSSAVKSVSSSEDKSSVAPENELTVPDDQTASAQSSVSVATSEAQSAGSSILVPSSRKLKATTNVPISTAQAKRLNSTLVNAGHHLNPIITKMLLGLGTLAGFLWFLWYKRRHHMVYFYTEDAVLVAKEQCTSHIFKKQMRLDVPEGFLAVKQDGDGESVYDVTGQPVLVPKVAVDYRQESQTFTVIAKSGKGADADEEVAN</sequence>
<dbReference type="Proteomes" id="UP000728106">
    <property type="component" value="Unassembled WGS sequence"/>
</dbReference>
<comment type="caution">
    <text evidence="7">The sequence shown here is derived from an EMBL/GenBank/DDBJ whole genome shotgun (WGS) entry which is preliminary data.</text>
</comment>
<dbReference type="Pfam" id="PF06030">
    <property type="entry name" value="WxLIP_PGBD"/>
    <property type="match status" value="1"/>
</dbReference>
<feature type="transmembrane region" description="Helical" evidence="2">
    <location>
        <begin position="382"/>
        <end position="402"/>
    </location>
</feature>
<dbReference type="Proteomes" id="UP000808038">
    <property type="component" value="Unassembled WGS sequence"/>
</dbReference>
<reference evidence="7 8" key="2">
    <citation type="journal article" date="2021" name="Int. J. Food Microbiol.">
        <title>Safety demonstration of a microbial species for use in the food chain: Weissella confusa.</title>
        <authorList>
            <person name="Bourdichon F."/>
            <person name="Patrone V."/>
            <person name="Fontana A."/>
            <person name="Milani G."/>
            <person name="Morelli L."/>
        </authorList>
    </citation>
    <scope>NUCLEOTIDE SEQUENCE [LARGE SCALE GENOMIC DNA]</scope>
    <source>
        <strain evidence="6">CCUG 30943</strain>
        <strain evidence="7 8">CCUG 43002</strain>
    </source>
</reference>
<dbReference type="RefSeq" id="WP_003609197.1">
    <property type="nucleotide sequence ID" value="NZ_ALXH01000117.1"/>
</dbReference>
<organism evidence="7 8">
    <name type="scientific">Weissella confusa</name>
    <name type="common">Lactobacillus confusus</name>
    <dbReference type="NCBI Taxonomy" id="1583"/>
    <lineage>
        <taxon>Bacteria</taxon>
        <taxon>Bacillati</taxon>
        <taxon>Bacillota</taxon>
        <taxon>Bacilli</taxon>
        <taxon>Lactobacillales</taxon>
        <taxon>Lactobacillaceae</taxon>
        <taxon>Weissella</taxon>
    </lineage>
</organism>
<keyword evidence="2" id="KW-0472">Membrane</keyword>
<dbReference type="InterPro" id="IPR010317">
    <property type="entry name" value="WxLIP_PGBD"/>
</dbReference>
<evidence type="ECO:0000259" key="5">
    <source>
        <dbReference type="Pfam" id="PF11797"/>
    </source>
</evidence>
<dbReference type="EMBL" id="JAAOCP010000020">
    <property type="protein sequence ID" value="MBJ7639931.1"/>
    <property type="molecule type" value="Genomic_DNA"/>
</dbReference>
<gene>
    <name evidence="7" type="ORF">HAU20_11185</name>
    <name evidence="6" type="ORF">HAU43_10650</name>
</gene>
<feature type="chain" id="PRO_5044616925" evidence="3">
    <location>
        <begin position="23"/>
        <end position="495"/>
    </location>
</feature>
<feature type="domain" description="WxL Interacting Protein host binding" evidence="5">
    <location>
        <begin position="166"/>
        <end position="272"/>
    </location>
</feature>
<name>A0A4Z0RP92_WEICO</name>
<dbReference type="InterPro" id="IPR021759">
    <property type="entry name" value="WxLIP_HBD"/>
</dbReference>
<keyword evidence="2" id="KW-0812">Transmembrane</keyword>
<accession>A0A4Z0RP92</accession>
<dbReference type="Pfam" id="PF11797">
    <property type="entry name" value="WxLIP_HBD"/>
    <property type="match status" value="1"/>
</dbReference>
<protein>
    <submittedName>
        <fullName evidence="7">DUF916 domain-containing protein</fullName>
    </submittedName>
</protein>
<evidence type="ECO:0000313" key="8">
    <source>
        <dbReference type="Proteomes" id="UP000728106"/>
    </source>
</evidence>
<evidence type="ECO:0000313" key="7">
    <source>
        <dbReference type="EMBL" id="MBJ7639931.1"/>
    </source>
</evidence>
<dbReference type="EMBL" id="JAAOCX010000019">
    <property type="protein sequence ID" value="MBJ7633537.1"/>
    <property type="molecule type" value="Genomic_DNA"/>
</dbReference>
<evidence type="ECO:0000256" key="3">
    <source>
        <dbReference type="SAM" id="SignalP"/>
    </source>
</evidence>
<feature type="domain" description="WxL Interacting Protein peptidoglycan binding" evidence="4">
    <location>
        <begin position="30"/>
        <end position="154"/>
    </location>
</feature>
<evidence type="ECO:0000313" key="6">
    <source>
        <dbReference type="EMBL" id="MBJ7633537.1"/>
    </source>
</evidence>